<organism evidence="2 3">
    <name type="scientific">Thalassotalea mangrovi</name>
    <dbReference type="NCBI Taxonomy" id="2572245"/>
    <lineage>
        <taxon>Bacteria</taxon>
        <taxon>Pseudomonadati</taxon>
        <taxon>Pseudomonadota</taxon>
        <taxon>Gammaproteobacteria</taxon>
        <taxon>Alteromonadales</taxon>
        <taxon>Colwelliaceae</taxon>
        <taxon>Thalassotalea</taxon>
    </lineage>
</organism>
<dbReference type="Pfam" id="PF13182">
    <property type="entry name" value="DUF4007"/>
    <property type="match status" value="1"/>
</dbReference>
<comment type="caution">
    <text evidence="2">The sequence shown here is derived from an EMBL/GenBank/DDBJ whole genome shotgun (WGS) entry which is preliminary data.</text>
</comment>
<evidence type="ECO:0000313" key="2">
    <source>
        <dbReference type="EMBL" id="TKB46337.1"/>
    </source>
</evidence>
<dbReference type="Proteomes" id="UP000307999">
    <property type="component" value="Unassembled WGS sequence"/>
</dbReference>
<dbReference type="EMBL" id="SWDB01000009">
    <property type="protein sequence ID" value="TKB46337.1"/>
    <property type="molecule type" value="Genomic_DNA"/>
</dbReference>
<sequence length="305" mass="34461">MQAKFSGHETFPLRYGWLYKLANYVNSKDKLPSTSKLEAPQSIVELGVGKNMVDSICYWGKMCGVVNENELTAFGKYLFSEGSLNSARDPYLEKKSSIWLIHYLLNRDLSSLTAYRFFYNFSALQHFEKSILLRECIKKSEKLVSNSLFNEATLKKDIDCFLLNYCGKRKASGKKNIINEDDFVSPLSELNLVADLGNGNYSSELTERPDLATEVFIFALAEFFKQETKISKREVINFETILKEPGSPGRIFRLSANGLGYKLDEACELTTGISWVEGANSREIKVDKNITEAGITLLSKSFYGV</sequence>
<dbReference type="InterPro" id="IPR025248">
    <property type="entry name" value="DUF4007"/>
</dbReference>
<protein>
    <submittedName>
        <fullName evidence="2">DUF4007 family protein</fullName>
    </submittedName>
</protein>
<dbReference type="AlphaFoldDB" id="A0A4U1B6Y4"/>
<gene>
    <name evidence="2" type="ORF">E8M12_04595</name>
</gene>
<dbReference type="OrthoDB" id="747541at2"/>
<accession>A0A4U1B6Y4</accession>
<proteinExistence type="predicted"/>
<reference evidence="2 3" key="1">
    <citation type="submission" date="2019-04" db="EMBL/GenBank/DDBJ databases">
        <title>Thalassotalea guangxiensis sp. nov., isolated from sediment of the coastal wetland.</title>
        <authorList>
            <person name="Zheng S."/>
            <person name="Zhang D."/>
        </authorList>
    </citation>
    <scope>NUCLEOTIDE SEQUENCE [LARGE SCALE GENOMIC DNA]</scope>
    <source>
        <strain evidence="2 3">ZS-4</strain>
    </source>
</reference>
<evidence type="ECO:0000259" key="1">
    <source>
        <dbReference type="Pfam" id="PF13182"/>
    </source>
</evidence>
<evidence type="ECO:0000313" key="3">
    <source>
        <dbReference type="Proteomes" id="UP000307999"/>
    </source>
</evidence>
<dbReference type="RefSeq" id="WP_136734913.1">
    <property type="nucleotide sequence ID" value="NZ_SWDB01000009.1"/>
</dbReference>
<feature type="domain" description="DUF4007" evidence="1">
    <location>
        <begin position="5"/>
        <end position="298"/>
    </location>
</feature>
<name>A0A4U1B6Y4_9GAMM</name>
<keyword evidence="3" id="KW-1185">Reference proteome</keyword>